<evidence type="ECO:0000256" key="11">
    <source>
        <dbReference type="ARBA" id="ARBA00068150"/>
    </source>
</evidence>
<dbReference type="PANTHER" id="PTHR45339">
    <property type="entry name" value="HYBRID SIGNAL TRANSDUCTION HISTIDINE KINASE J"/>
    <property type="match status" value="1"/>
</dbReference>
<dbReference type="CDD" id="cd17546">
    <property type="entry name" value="REC_hyHK_CKI1_RcsC-like"/>
    <property type="match status" value="1"/>
</dbReference>
<dbReference type="SMART" id="SM00387">
    <property type="entry name" value="HATPase_c"/>
    <property type="match status" value="1"/>
</dbReference>
<accession>A0AB39HB18</accession>
<feature type="domain" description="Response regulatory" evidence="14">
    <location>
        <begin position="625"/>
        <end position="742"/>
    </location>
</feature>
<evidence type="ECO:0000256" key="5">
    <source>
        <dbReference type="ARBA" id="ARBA00022741"/>
    </source>
</evidence>
<dbReference type="PROSITE" id="PS50109">
    <property type="entry name" value="HIS_KIN"/>
    <property type="match status" value="1"/>
</dbReference>
<dbReference type="FunFam" id="1.10.287.130:FF:000002">
    <property type="entry name" value="Two-component osmosensing histidine kinase"/>
    <property type="match status" value="1"/>
</dbReference>
<dbReference type="EMBL" id="CP162601">
    <property type="protein sequence ID" value="XDK24637.1"/>
    <property type="molecule type" value="Genomic_DNA"/>
</dbReference>
<evidence type="ECO:0000259" key="14">
    <source>
        <dbReference type="PROSITE" id="PS50110"/>
    </source>
</evidence>
<dbReference type="GO" id="GO:0005524">
    <property type="term" value="F:ATP binding"/>
    <property type="evidence" value="ECO:0007669"/>
    <property type="project" value="UniProtKB-KW"/>
</dbReference>
<keyword evidence="4" id="KW-0808">Transferase</keyword>
<keyword evidence="5" id="KW-0547">Nucleotide-binding</keyword>
<comment type="catalytic activity">
    <reaction evidence="1">
        <text>ATP + protein L-histidine = ADP + protein N-phospho-L-histidine.</text>
        <dbReference type="EC" id="2.7.13.3"/>
    </reaction>
</comment>
<dbReference type="GO" id="GO:0000155">
    <property type="term" value="F:phosphorelay sensor kinase activity"/>
    <property type="evidence" value="ECO:0007669"/>
    <property type="project" value="InterPro"/>
</dbReference>
<dbReference type="SUPFAM" id="SSF158472">
    <property type="entry name" value="HAMP domain-like"/>
    <property type="match status" value="1"/>
</dbReference>
<dbReference type="InterPro" id="IPR004358">
    <property type="entry name" value="Sig_transdc_His_kin-like_C"/>
</dbReference>
<dbReference type="Gene3D" id="6.10.340.10">
    <property type="match status" value="1"/>
</dbReference>
<dbReference type="SUPFAM" id="SSF47384">
    <property type="entry name" value="Homodimeric domain of signal transducing histidine kinase"/>
    <property type="match status" value="1"/>
</dbReference>
<dbReference type="SMART" id="SM00388">
    <property type="entry name" value="HisKA"/>
    <property type="match status" value="1"/>
</dbReference>
<dbReference type="SUPFAM" id="SSF52172">
    <property type="entry name" value="CheY-like"/>
    <property type="match status" value="1"/>
</dbReference>
<dbReference type="InterPro" id="IPR001789">
    <property type="entry name" value="Sig_transdc_resp-reg_receiver"/>
</dbReference>
<evidence type="ECO:0000256" key="2">
    <source>
        <dbReference type="ARBA" id="ARBA00012438"/>
    </source>
</evidence>
<dbReference type="KEGG" id="vih:AB0763_10575"/>
<name>A0AB39HB18_9VIBR</name>
<gene>
    <name evidence="15" type="ORF">AB0763_10575</name>
</gene>
<evidence type="ECO:0000256" key="4">
    <source>
        <dbReference type="ARBA" id="ARBA00022679"/>
    </source>
</evidence>
<dbReference type="InterPro" id="IPR005467">
    <property type="entry name" value="His_kinase_dom"/>
</dbReference>
<dbReference type="Pfam" id="PF00512">
    <property type="entry name" value="HisKA"/>
    <property type="match status" value="1"/>
</dbReference>
<keyword evidence="7" id="KW-0378">Hydrolase</keyword>
<dbReference type="AlphaFoldDB" id="A0AB39HB18"/>
<organism evidence="15">
    <name type="scientific">Vibrio sp. HB236076</name>
    <dbReference type="NCBI Taxonomy" id="3232307"/>
    <lineage>
        <taxon>Bacteria</taxon>
        <taxon>Pseudomonadati</taxon>
        <taxon>Pseudomonadota</taxon>
        <taxon>Gammaproteobacteria</taxon>
        <taxon>Vibrionales</taxon>
        <taxon>Vibrionaceae</taxon>
        <taxon>Vibrio</taxon>
    </lineage>
</organism>
<dbReference type="Gene3D" id="3.40.50.2300">
    <property type="match status" value="1"/>
</dbReference>
<dbReference type="CDD" id="cd00082">
    <property type="entry name" value="HisKA"/>
    <property type="match status" value="1"/>
</dbReference>
<protein>
    <recommendedName>
        <fullName evidence="11">Sensory/regulatory protein RpfC</fullName>
        <ecNumber evidence="2">2.7.13.3</ecNumber>
    </recommendedName>
</protein>
<dbReference type="SMART" id="SM00448">
    <property type="entry name" value="REC"/>
    <property type="match status" value="1"/>
</dbReference>
<evidence type="ECO:0000313" key="15">
    <source>
        <dbReference type="EMBL" id="XDK24637.1"/>
    </source>
</evidence>
<keyword evidence="8 15" id="KW-0067">ATP-binding</keyword>
<evidence type="ECO:0000256" key="12">
    <source>
        <dbReference type="PROSITE-ProRule" id="PRU00169"/>
    </source>
</evidence>
<dbReference type="EC" id="2.7.13.3" evidence="2"/>
<keyword evidence="3 12" id="KW-0597">Phosphoprotein</keyword>
<dbReference type="RefSeq" id="WP_306100717.1">
    <property type="nucleotide sequence ID" value="NZ_CP162601.1"/>
</dbReference>
<dbReference type="PANTHER" id="PTHR45339:SF1">
    <property type="entry name" value="HYBRID SIGNAL TRANSDUCTION HISTIDINE KINASE J"/>
    <property type="match status" value="1"/>
</dbReference>
<dbReference type="InterPro" id="IPR036097">
    <property type="entry name" value="HisK_dim/P_sf"/>
</dbReference>
<sequence>MLQIITRSIVAKIILVLSLLVVTIAATYIVMAQRLSTIHSAMNNVTEISTYTTSILSMNKELVEIQRDISVYSNTGSQSVLAKISQNLTHLHLRIQALSRGHVPPEELRYVDSLSELVVRFSGHLEVLVSLHQLRSGLIDTELESIYQQATTFLESSERESQNAEMKLSIVEKINDWHTLHRSAWLFLTKKDFTKKQSVNSLLNKIAHKSSNFAPQFMVKLDDLVKQYQVTFTKSVQANRNYLSLINVVIAGDAIEFSTQANKLKELSLERLNEIKKVGNESIDTSVQTLIVLSVASVVYMLGLSLFFHLHIAKAIILLTQSFRQFLAGNLSASIHGTKREDEIGLLAEAASRFRDVSQDLIVAKQNAEHTTKIKSEFLANMSHEIRTPMNGVLGMAWQLSTTELSASQRRMLEIIQSSGNSLLVIINDILDLSKIEAGKIELEHLPISLQKLCEELEHLFRHQAEEKGIQLFVNASSKDTYFLGDETRIKQVLMNLLSNAIKFTDQGRVALDIDIDKQDDNKQLLTFRVTDSGIGIDDNNIKTLFDAFSQADTSITRRYGGTGLGLTITSKLLSLMQTELNIDSQLGKGSCFYFTLDSEAPQRQDFGSLEQVIPAPSTDFSHLKILVAEDNEINQVVIESLLHNLNITTIVIVDDGKQAVEQCQAEHFDLILMDMQMPVLDGLQATSQIKQLAAYQNTPIIALTANVLETDKQLCLSVGMCDFLTKPLDFYKLEAMLVKWGAVKPR</sequence>
<feature type="domain" description="Histidine kinase" evidence="13">
    <location>
        <begin position="381"/>
        <end position="601"/>
    </location>
</feature>
<dbReference type="GO" id="GO:0016787">
    <property type="term" value="F:hydrolase activity"/>
    <property type="evidence" value="ECO:0007669"/>
    <property type="project" value="UniProtKB-KW"/>
</dbReference>
<evidence type="ECO:0000256" key="6">
    <source>
        <dbReference type="ARBA" id="ARBA00022777"/>
    </source>
</evidence>
<evidence type="ECO:0000256" key="1">
    <source>
        <dbReference type="ARBA" id="ARBA00000085"/>
    </source>
</evidence>
<dbReference type="SUPFAM" id="SSF55874">
    <property type="entry name" value="ATPase domain of HSP90 chaperone/DNA topoisomerase II/histidine kinase"/>
    <property type="match status" value="1"/>
</dbReference>
<dbReference type="Pfam" id="PF02518">
    <property type="entry name" value="HATPase_c"/>
    <property type="match status" value="1"/>
</dbReference>
<dbReference type="InterPro" id="IPR011006">
    <property type="entry name" value="CheY-like_superfamily"/>
</dbReference>
<proteinExistence type="predicted"/>
<dbReference type="FunFam" id="3.30.565.10:FF:000010">
    <property type="entry name" value="Sensor histidine kinase RcsC"/>
    <property type="match status" value="1"/>
</dbReference>
<dbReference type="InterPro" id="IPR003661">
    <property type="entry name" value="HisK_dim/P_dom"/>
</dbReference>
<dbReference type="Pfam" id="PF00072">
    <property type="entry name" value="Response_reg"/>
    <property type="match status" value="1"/>
</dbReference>
<dbReference type="Gene3D" id="1.10.287.130">
    <property type="match status" value="1"/>
</dbReference>
<dbReference type="PROSITE" id="PS50110">
    <property type="entry name" value="RESPONSE_REGULATORY"/>
    <property type="match status" value="1"/>
</dbReference>
<evidence type="ECO:0000256" key="8">
    <source>
        <dbReference type="ARBA" id="ARBA00022840"/>
    </source>
</evidence>
<keyword evidence="6" id="KW-0418">Kinase</keyword>
<evidence type="ECO:0000259" key="13">
    <source>
        <dbReference type="PROSITE" id="PS50109"/>
    </source>
</evidence>
<reference evidence="15" key="1">
    <citation type="submission" date="2024-07" db="EMBL/GenBank/DDBJ databases">
        <title>Genome Analysis of a Potential Novel Vibrio Species Secreting pH- and Thermo-stable Alginate Lyase and its Application in Producing Alginate Oligosaccharides.</title>
        <authorList>
            <person name="Huang H."/>
            <person name="Bao K."/>
        </authorList>
    </citation>
    <scope>NUCLEOTIDE SEQUENCE</scope>
    <source>
        <strain evidence="15">HB236076</strain>
    </source>
</reference>
<dbReference type="CDD" id="cd16922">
    <property type="entry name" value="HATPase_EvgS-ArcB-TorS-like"/>
    <property type="match status" value="1"/>
</dbReference>
<comment type="subunit">
    <text evidence="10">At low DSF concentrations, interacts with RpfF.</text>
</comment>
<evidence type="ECO:0000256" key="9">
    <source>
        <dbReference type="ARBA" id="ARBA00023012"/>
    </source>
</evidence>
<dbReference type="Gene3D" id="3.30.565.10">
    <property type="entry name" value="Histidine kinase-like ATPase, C-terminal domain"/>
    <property type="match status" value="1"/>
</dbReference>
<keyword evidence="9" id="KW-0902">Two-component regulatory system</keyword>
<dbReference type="InterPro" id="IPR036890">
    <property type="entry name" value="HATPase_C_sf"/>
</dbReference>
<dbReference type="PRINTS" id="PR00344">
    <property type="entry name" value="BCTRLSENSOR"/>
</dbReference>
<dbReference type="InterPro" id="IPR003594">
    <property type="entry name" value="HATPase_dom"/>
</dbReference>
<feature type="modified residue" description="4-aspartylphosphate" evidence="12">
    <location>
        <position position="675"/>
    </location>
</feature>
<evidence type="ECO:0000256" key="3">
    <source>
        <dbReference type="ARBA" id="ARBA00022553"/>
    </source>
</evidence>
<evidence type="ECO:0000256" key="7">
    <source>
        <dbReference type="ARBA" id="ARBA00022801"/>
    </source>
</evidence>
<evidence type="ECO:0000256" key="10">
    <source>
        <dbReference type="ARBA" id="ARBA00064003"/>
    </source>
</evidence>